<evidence type="ECO:0000256" key="6">
    <source>
        <dbReference type="ARBA" id="ARBA00022801"/>
    </source>
</evidence>
<evidence type="ECO:0000256" key="5">
    <source>
        <dbReference type="ARBA" id="ARBA00022723"/>
    </source>
</evidence>
<dbReference type="GO" id="GO:0005829">
    <property type="term" value="C:cytosol"/>
    <property type="evidence" value="ECO:0007669"/>
    <property type="project" value="TreeGrafter"/>
</dbReference>
<dbReference type="GO" id="GO:0035529">
    <property type="term" value="F:NADH pyrophosphatase activity"/>
    <property type="evidence" value="ECO:0007669"/>
    <property type="project" value="TreeGrafter"/>
</dbReference>
<dbReference type="PANTHER" id="PTHR42904:SF6">
    <property type="entry name" value="NAD-CAPPED RNA HYDROLASE NUDT12"/>
    <property type="match status" value="1"/>
</dbReference>
<evidence type="ECO:0000256" key="9">
    <source>
        <dbReference type="ARBA" id="ARBA00023679"/>
    </source>
</evidence>
<comment type="catalytic activity">
    <reaction evidence="9">
        <text>a 5'-end NAD(+)-phospho-ribonucleoside in mRNA + H2O = a 5'-end phospho-adenosine-phospho-ribonucleoside in mRNA + beta-nicotinamide D-ribonucleotide + 2 H(+)</text>
        <dbReference type="Rhea" id="RHEA:60876"/>
        <dbReference type="Rhea" id="RHEA-COMP:15698"/>
        <dbReference type="Rhea" id="RHEA-COMP:15719"/>
        <dbReference type="ChEBI" id="CHEBI:14649"/>
        <dbReference type="ChEBI" id="CHEBI:15377"/>
        <dbReference type="ChEBI" id="CHEBI:15378"/>
        <dbReference type="ChEBI" id="CHEBI:144029"/>
        <dbReference type="ChEBI" id="CHEBI:144051"/>
    </reaction>
    <physiologicalReaction direction="left-to-right" evidence="9">
        <dbReference type="Rhea" id="RHEA:60877"/>
    </physiologicalReaction>
</comment>
<reference evidence="12 13" key="1">
    <citation type="submission" date="2018-10" db="EMBL/GenBank/DDBJ databases">
        <title>Kocuria sp. M5W7-7, whole genome shotgun sequence.</title>
        <authorList>
            <person name="Tuo L."/>
        </authorList>
    </citation>
    <scope>NUCLEOTIDE SEQUENCE [LARGE SCALE GENOMIC DNA]</scope>
    <source>
        <strain evidence="12 13">M5W7-7</strain>
    </source>
</reference>
<dbReference type="AlphaFoldDB" id="A0A3N3ZSM8"/>
<proteinExistence type="inferred from homology"/>
<dbReference type="InterPro" id="IPR000086">
    <property type="entry name" value="NUDIX_hydrolase_dom"/>
</dbReference>
<keyword evidence="7" id="KW-0460">Magnesium</keyword>
<dbReference type="PANTHER" id="PTHR42904">
    <property type="entry name" value="NUDIX HYDROLASE, NUDC SUBFAMILY"/>
    <property type="match status" value="1"/>
</dbReference>
<evidence type="ECO:0000313" key="13">
    <source>
        <dbReference type="Proteomes" id="UP000270616"/>
    </source>
</evidence>
<dbReference type="GO" id="GO:0019677">
    <property type="term" value="P:NAD+ catabolic process"/>
    <property type="evidence" value="ECO:0007669"/>
    <property type="project" value="TreeGrafter"/>
</dbReference>
<dbReference type="GO" id="GO:0046872">
    <property type="term" value="F:metal ion binding"/>
    <property type="evidence" value="ECO:0007669"/>
    <property type="project" value="UniProtKB-KW"/>
</dbReference>
<gene>
    <name evidence="12" type="ORF">EDL96_09185</name>
</gene>
<dbReference type="CDD" id="cd03429">
    <property type="entry name" value="NUDIX_NADH_pyrophosphatase_Nudt13"/>
    <property type="match status" value="1"/>
</dbReference>
<dbReference type="NCBIfam" id="NF001299">
    <property type="entry name" value="PRK00241.1"/>
    <property type="match status" value="1"/>
</dbReference>
<dbReference type="Gene3D" id="3.90.79.10">
    <property type="entry name" value="Nucleoside Triphosphate Pyrophosphohydrolase"/>
    <property type="match status" value="1"/>
</dbReference>
<name>A0A3N3ZSM8_9MICC</name>
<evidence type="ECO:0000256" key="7">
    <source>
        <dbReference type="ARBA" id="ARBA00022842"/>
    </source>
</evidence>
<evidence type="ECO:0000256" key="4">
    <source>
        <dbReference type="ARBA" id="ARBA00012381"/>
    </source>
</evidence>
<accession>A0A3N3ZSM8</accession>
<evidence type="ECO:0000259" key="11">
    <source>
        <dbReference type="PROSITE" id="PS51462"/>
    </source>
</evidence>
<dbReference type="OrthoDB" id="9791656at2"/>
<dbReference type="InterPro" id="IPR050241">
    <property type="entry name" value="NAD-cap_RNA_hydrolase_NudC"/>
</dbReference>
<keyword evidence="8" id="KW-0520">NAD</keyword>
<keyword evidence="5" id="KW-0479">Metal-binding</keyword>
<dbReference type="Pfam" id="PF09297">
    <property type="entry name" value="Zn_ribbon_NUD"/>
    <property type="match status" value="1"/>
</dbReference>
<dbReference type="InterPro" id="IPR020084">
    <property type="entry name" value="NUDIX_hydrolase_CS"/>
</dbReference>
<protein>
    <recommendedName>
        <fullName evidence="4">NAD(+) diphosphatase</fullName>
        <ecNumber evidence="4">3.6.1.22</ecNumber>
    </recommendedName>
</protein>
<feature type="compositionally biased region" description="Basic and acidic residues" evidence="10">
    <location>
        <begin position="1"/>
        <end position="22"/>
    </location>
</feature>
<dbReference type="Proteomes" id="UP000270616">
    <property type="component" value="Unassembled WGS sequence"/>
</dbReference>
<dbReference type="GO" id="GO:0006742">
    <property type="term" value="P:NADP+ catabolic process"/>
    <property type="evidence" value="ECO:0007669"/>
    <property type="project" value="TreeGrafter"/>
</dbReference>
<dbReference type="Gene3D" id="3.90.79.20">
    <property type="match status" value="1"/>
</dbReference>
<sequence>MPLTRSRLERRSPERDREDQRPGSRWTLVTLDGRMPVADGRLVLVERSVLARIIEGLDDPDADPGLPEVYLGELTDGSAEGVTVRPQQGQGEMTQALTELVELSHARGDSAGQPLEWATLRAIAPALGAAEPEHAALAVTAQAVTAWHVDHPRCPRCGELTHVERSGWMRRCPADRSMHFPRTDPAVIVAVTDGAPDSSRERILLGQSAAWSGNRFSTLAGFVEPGESIEQAVVREIEEESGIVVDQVRYLGSQPWPFPRSLMIGCTAVMQYGQLTPDGDEIAQLRWFTRDELREASLSGEIVLPGKVSIARALIEHWLGENLPESGW</sequence>
<comment type="caution">
    <text evidence="12">The sequence shown here is derived from an EMBL/GenBank/DDBJ whole genome shotgun (WGS) entry which is preliminary data.</text>
</comment>
<dbReference type="PROSITE" id="PS00893">
    <property type="entry name" value="NUDIX_BOX"/>
    <property type="match status" value="1"/>
</dbReference>
<feature type="region of interest" description="Disordered" evidence="10">
    <location>
        <begin position="1"/>
        <end position="23"/>
    </location>
</feature>
<evidence type="ECO:0000256" key="10">
    <source>
        <dbReference type="SAM" id="MobiDB-lite"/>
    </source>
</evidence>
<dbReference type="SUPFAM" id="SSF55811">
    <property type="entry name" value="Nudix"/>
    <property type="match status" value="1"/>
</dbReference>
<dbReference type="InterPro" id="IPR049734">
    <property type="entry name" value="NudC-like_C"/>
</dbReference>
<evidence type="ECO:0000256" key="1">
    <source>
        <dbReference type="ARBA" id="ARBA00001946"/>
    </source>
</evidence>
<evidence type="ECO:0000256" key="8">
    <source>
        <dbReference type="ARBA" id="ARBA00023027"/>
    </source>
</evidence>
<dbReference type="EC" id="3.6.1.22" evidence="4"/>
<evidence type="ECO:0000313" key="12">
    <source>
        <dbReference type="EMBL" id="ROZ62706.1"/>
    </source>
</evidence>
<dbReference type="Pfam" id="PF00293">
    <property type="entry name" value="NUDIX"/>
    <property type="match status" value="1"/>
</dbReference>
<dbReference type="EMBL" id="RKMF01000011">
    <property type="protein sequence ID" value="ROZ62706.1"/>
    <property type="molecule type" value="Genomic_DNA"/>
</dbReference>
<dbReference type="GO" id="GO:0110153">
    <property type="term" value="F:RNA NAD-cap (NMN-forming) hydrolase activity"/>
    <property type="evidence" value="ECO:0007669"/>
    <property type="project" value="RHEA"/>
</dbReference>
<evidence type="ECO:0000256" key="3">
    <source>
        <dbReference type="ARBA" id="ARBA00009595"/>
    </source>
</evidence>
<comment type="cofactor">
    <cofactor evidence="1">
        <name>Mg(2+)</name>
        <dbReference type="ChEBI" id="CHEBI:18420"/>
    </cofactor>
</comment>
<feature type="domain" description="Nudix hydrolase" evidence="11">
    <location>
        <begin position="181"/>
        <end position="316"/>
    </location>
</feature>
<evidence type="ECO:0000256" key="2">
    <source>
        <dbReference type="ARBA" id="ARBA00001947"/>
    </source>
</evidence>
<keyword evidence="6 12" id="KW-0378">Hydrolase</keyword>
<comment type="cofactor">
    <cofactor evidence="2">
        <name>Zn(2+)</name>
        <dbReference type="ChEBI" id="CHEBI:29105"/>
    </cofactor>
</comment>
<dbReference type="PROSITE" id="PS51462">
    <property type="entry name" value="NUDIX"/>
    <property type="match status" value="1"/>
</dbReference>
<organism evidence="12 13">
    <name type="scientific">Kocuria soli</name>
    <dbReference type="NCBI Taxonomy" id="2485125"/>
    <lineage>
        <taxon>Bacteria</taxon>
        <taxon>Bacillati</taxon>
        <taxon>Actinomycetota</taxon>
        <taxon>Actinomycetes</taxon>
        <taxon>Micrococcales</taxon>
        <taxon>Micrococcaceae</taxon>
        <taxon>Kocuria</taxon>
    </lineage>
</organism>
<comment type="similarity">
    <text evidence="3">Belongs to the Nudix hydrolase family. NudC subfamily.</text>
</comment>
<keyword evidence="13" id="KW-1185">Reference proteome</keyword>
<dbReference type="InterPro" id="IPR015376">
    <property type="entry name" value="Znr_NADH_PPase"/>
</dbReference>
<dbReference type="InterPro" id="IPR015797">
    <property type="entry name" value="NUDIX_hydrolase-like_dom_sf"/>
</dbReference>